<evidence type="ECO:0000256" key="3">
    <source>
        <dbReference type="SAM" id="Phobius"/>
    </source>
</evidence>
<dbReference type="RefSeq" id="WP_285612439.1">
    <property type="nucleotide sequence ID" value="NZ_BSSD01000008.1"/>
</dbReference>
<evidence type="ECO:0000256" key="1">
    <source>
        <dbReference type="SAM" id="Coils"/>
    </source>
</evidence>
<feature type="coiled-coil region" evidence="1">
    <location>
        <begin position="344"/>
        <end position="385"/>
    </location>
</feature>
<feature type="region of interest" description="Disordered" evidence="2">
    <location>
        <begin position="177"/>
        <end position="196"/>
    </location>
</feature>
<feature type="region of interest" description="Disordered" evidence="2">
    <location>
        <begin position="209"/>
        <end position="239"/>
    </location>
</feature>
<proteinExistence type="predicted"/>
<evidence type="ECO:0000313" key="5">
    <source>
        <dbReference type="EMBL" id="GLW94331.1"/>
    </source>
</evidence>
<organism evidence="5 6">
    <name type="scientific">Actinokineospora globicatena</name>
    <dbReference type="NCBI Taxonomy" id="103729"/>
    <lineage>
        <taxon>Bacteria</taxon>
        <taxon>Bacillati</taxon>
        <taxon>Actinomycetota</taxon>
        <taxon>Actinomycetes</taxon>
        <taxon>Pseudonocardiales</taxon>
        <taxon>Pseudonocardiaceae</taxon>
        <taxon>Actinokineospora</taxon>
    </lineage>
</organism>
<dbReference type="Pfam" id="PF07693">
    <property type="entry name" value="KAP_NTPase"/>
    <property type="match status" value="2"/>
</dbReference>
<dbReference type="EMBL" id="BSSD01000008">
    <property type="protein sequence ID" value="GLW94331.1"/>
    <property type="molecule type" value="Genomic_DNA"/>
</dbReference>
<feature type="transmembrane region" description="Helical" evidence="3">
    <location>
        <begin position="476"/>
        <end position="494"/>
    </location>
</feature>
<accession>A0A9W6QQK3</accession>
<dbReference type="InterPro" id="IPR043472">
    <property type="entry name" value="Macro_dom-like"/>
</dbReference>
<dbReference type="SUPFAM" id="SSF52949">
    <property type="entry name" value="Macro domain-like"/>
    <property type="match status" value="1"/>
</dbReference>
<dbReference type="InterPro" id="IPR052754">
    <property type="entry name" value="NTPase_KAP_P-loop"/>
</dbReference>
<feature type="compositionally biased region" description="Low complexity" evidence="2">
    <location>
        <begin position="183"/>
        <end position="196"/>
    </location>
</feature>
<dbReference type="InterPro" id="IPR011646">
    <property type="entry name" value="KAP_P-loop"/>
</dbReference>
<keyword evidence="3" id="KW-0812">Transmembrane</keyword>
<keyword evidence="3" id="KW-0472">Membrane</keyword>
<dbReference type="PANTHER" id="PTHR22674">
    <property type="entry name" value="NTPASE, KAP FAMILY P-LOOP DOMAIN-CONTAINING 1"/>
    <property type="match status" value="1"/>
</dbReference>
<protein>
    <recommendedName>
        <fullName evidence="4">KAP NTPase domain-containing protein</fullName>
    </recommendedName>
</protein>
<feature type="domain" description="KAP NTPase" evidence="4">
    <location>
        <begin position="251"/>
        <end position="330"/>
    </location>
</feature>
<feature type="transmembrane region" description="Helical" evidence="3">
    <location>
        <begin position="451"/>
        <end position="470"/>
    </location>
</feature>
<dbReference type="AlphaFoldDB" id="A0A9W6QQK3"/>
<evidence type="ECO:0000256" key="2">
    <source>
        <dbReference type="SAM" id="MobiDB-lite"/>
    </source>
</evidence>
<gene>
    <name evidence="5" type="ORF">Aglo03_51470</name>
</gene>
<keyword evidence="1" id="KW-0175">Coiled coil</keyword>
<dbReference type="PANTHER" id="PTHR22674:SF6">
    <property type="entry name" value="NTPASE KAP FAMILY P-LOOP DOMAIN-CONTAINING PROTEIN 1"/>
    <property type="match status" value="1"/>
</dbReference>
<reference evidence="5" key="1">
    <citation type="submission" date="2023-02" db="EMBL/GenBank/DDBJ databases">
        <title>Actinokineospora globicatena NBRC 15670.</title>
        <authorList>
            <person name="Ichikawa N."/>
            <person name="Sato H."/>
            <person name="Tonouchi N."/>
        </authorList>
    </citation>
    <scope>NUCLEOTIDE SEQUENCE</scope>
    <source>
        <strain evidence="5">NBRC 15670</strain>
    </source>
</reference>
<keyword evidence="6" id="KW-1185">Reference proteome</keyword>
<name>A0A9W6QQK3_9PSEU</name>
<evidence type="ECO:0000259" key="4">
    <source>
        <dbReference type="Pfam" id="PF07693"/>
    </source>
</evidence>
<evidence type="ECO:0000313" key="6">
    <source>
        <dbReference type="Proteomes" id="UP001165042"/>
    </source>
</evidence>
<feature type="domain" description="KAP NTPase" evidence="4">
    <location>
        <begin position="613"/>
        <end position="785"/>
    </location>
</feature>
<keyword evidence="3" id="KW-1133">Transmembrane helix</keyword>
<dbReference type="Proteomes" id="UP001165042">
    <property type="component" value="Unassembled WGS sequence"/>
</dbReference>
<sequence>MRQVLGEIGDVTVTVHRTDQPWRLGADALVFSVGSGLGGLGSALVDRFDEVRSALRHVDLKLITTQTPRLIRVREVGSVTLLVVATPHSETRDVTLDSIAAATEASIEAAVRSDATFVAVPYLATGAAGLSLETVVVPVLAAVLSAVRSAEGTGLREIALFGRTEATIHESVRAWRSLGQPPSTSTTSSRRASDTATLTETAVVRVIDGTGEVSSPGAEGVPDGLAGGATTDLVDPTRPIPMERDRLGVSAYVSMVAAVITERSTETPLSIGVFGQWGAGKSFFMGLLRGRVAELAGGSDRYCDNVVQIGFNAWHYADTNLWASLADAIFTGLAGTGPDAAAQRAELRQELAVIDRRREVLEEANTRAEEEVVRLRAEVDRADADHAVGAKDVLAALRGSEVLKTRLDALWRKLGVDDQVEQGRLLSAQLQDIHADVAAVRELPRTRQGKVALFTAVVVMALGAVAALAVPLITMVGVAVAGVVALLGAGRIAGARKGLGDLRALAEDLRAGLAGTDDTTEVMDRLRKAEAEHEVATARLREVVARVGELGGQVVELDPQRRVSAFITSRAEGDTYTRGLGVVSTLRKDFERLVALLADWRADPRPGLPPVDRVVLYIDDLDRCGPRQVVQVLEAVHLLLAMDLFAVVIGVDPQWLLRAVRTHYAEVLGPEVTAENYLEKIVNIPFALPGMAQGNLGALLRSMADTEATVVPASAFVVARTSLTGGPVVEELTVEPGAELATATPVLPPRPLTDRELVLLGALDPLIATPRAAKRFLNTYRMVRATRDLADEATFLGDNGDYQAVIVLLGIVAAVPALIDDVFLSPPSTHGDGGLLCRDPGTQWGDFAKDLLPRDAVSPVAGDLNVDQVDHWVSLHDGLARASELVTLPTLERFHFWAPHIRRFSYA</sequence>
<comment type="caution">
    <text evidence="5">The sequence shown here is derived from an EMBL/GenBank/DDBJ whole genome shotgun (WGS) entry which is preliminary data.</text>
</comment>